<dbReference type="SUPFAM" id="SSF57716">
    <property type="entry name" value="Glucocorticoid receptor-like (DNA-binding domain)"/>
    <property type="match status" value="1"/>
</dbReference>
<evidence type="ECO:0000256" key="1">
    <source>
        <dbReference type="ARBA" id="ARBA00004642"/>
    </source>
</evidence>
<dbReference type="InterPro" id="IPR006612">
    <property type="entry name" value="THAP_Znf"/>
</dbReference>
<evidence type="ECO:0000313" key="15">
    <source>
        <dbReference type="Proteomes" id="UP001148838"/>
    </source>
</evidence>
<dbReference type="InterPro" id="IPR026516">
    <property type="entry name" value="THAP1/10"/>
</dbReference>
<accession>A0ABQ8T2U5</accession>
<keyword evidence="11" id="KW-0131">Cell cycle</keyword>
<sequence>MVYCCVPLCKSNQNKECDFSFHYFPQDEGLRKKWCVAISREGDKPRTLWTPNKKSRVCSRHFKEADFSISTTLKRLLPNVVPSVFDDFPKHKQNVSNISRHNKRRITEVVNNIHPAKKNKPNVEQSTSAFNEANVSIEEIYDAHKKL</sequence>
<keyword evidence="5" id="KW-0862">Zinc</keyword>
<evidence type="ECO:0000256" key="11">
    <source>
        <dbReference type="ARBA" id="ARBA00023306"/>
    </source>
</evidence>
<comment type="subcellular location">
    <subcellularLocation>
        <location evidence="1">Nucleus</location>
        <location evidence="1">Nucleoplasm</location>
    </subcellularLocation>
</comment>
<keyword evidence="7" id="KW-0175">Coiled coil</keyword>
<evidence type="ECO:0000256" key="8">
    <source>
        <dbReference type="ARBA" id="ARBA00023125"/>
    </source>
</evidence>
<keyword evidence="4 12" id="KW-0863">Zinc-finger</keyword>
<evidence type="ECO:0000256" key="12">
    <source>
        <dbReference type="PROSITE-ProRule" id="PRU00309"/>
    </source>
</evidence>
<keyword evidence="10" id="KW-0539">Nucleus</keyword>
<evidence type="ECO:0000256" key="9">
    <source>
        <dbReference type="ARBA" id="ARBA00023163"/>
    </source>
</evidence>
<dbReference type="PROSITE" id="PS50950">
    <property type="entry name" value="ZF_THAP"/>
    <property type="match status" value="1"/>
</dbReference>
<dbReference type="Proteomes" id="UP001148838">
    <property type="component" value="Unassembled WGS sequence"/>
</dbReference>
<reference evidence="14 15" key="1">
    <citation type="journal article" date="2022" name="Allergy">
        <title>Genome assembly and annotation of Periplaneta americana reveal a comprehensive cockroach allergen profile.</title>
        <authorList>
            <person name="Wang L."/>
            <person name="Xiong Q."/>
            <person name="Saelim N."/>
            <person name="Wang L."/>
            <person name="Nong W."/>
            <person name="Wan A.T."/>
            <person name="Shi M."/>
            <person name="Liu X."/>
            <person name="Cao Q."/>
            <person name="Hui J.H.L."/>
            <person name="Sookrung N."/>
            <person name="Leung T.F."/>
            <person name="Tungtrongchitr A."/>
            <person name="Tsui S.K.W."/>
        </authorList>
    </citation>
    <scope>NUCLEOTIDE SEQUENCE [LARGE SCALE GENOMIC DNA]</scope>
    <source>
        <strain evidence="14">PWHHKU_190912</strain>
    </source>
</reference>
<evidence type="ECO:0000259" key="13">
    <source>
        <dbReference type="PROSITE" id="PS50950"/>
    </source>
</evidence>
<evidence type="ECO:0000256" key="4">
    <source>
        <dbReference type="ARBA" id="ARBA00022771"/>
    </source>
</evidence>
<dbReference type="SMART" id="SM00980">
    <property type="entry name" value="THAP"/>
    <property type="match status" value="1"/>
</dbReference>
<comment type="similarity">
    <text evidence="2">Belongs to the THAP1 family.</text>
</comment>
<comment type="caution">
    <text evidence="14">The sequence shown here is derived from an EMBL/GenBank/DDBJ whole genome shotgun (WGS) entry which is preliminary data.</text>
</comment>
<dbReference type="PANTHER" id="PTHR46600:SF1">
    <property type="entry name" value="THAP DOMAIN-CONTAINING PROTEIN 1"/>
    <property type="match status" value="1"/>
</dbReference>
<feature type="domain" description="THAP-type" evidence="13">
    <location>
        <begin position="1"/>
        <end position="85"/>
    </location>
</feature>
<keyword evidence="3" id="KW-0479">Metal-binding</keyword>
<dbReference type="Gene3D" id="6.20.210.20">
    <property type="entry name" value="THAP domain"/>
    <property type="match status" value="1"/>
</dbReference>
<organism evidence="14 15">
    <name type="scientific">Periplaneta americana</name>
    <name type="common">American cockroach</name>
    <name type="synonym">Blatta americana</name>
    <dbReference type="NCBI Taxonomy" id="6978"/>
    <lineage>
        <taxon>Eukaryota</taxon>
        <taxon>Metazoa</taxon>
        <taxon>Ecdysozoa</taxon>
        <taxon>Arthropoda</taxon>
        <taxon>Hexapoda</taxon>
        <taxon>Insecta</taxon>
        <taxon>Pterygota</taxon>
        <taxon>Neoptera</taxon>
        <taxon>Polyneoptera</taxon>
        <taxon>Dictyoptera</taxon>
        <taxon>Blattodea</taxon>
        <taxon>Blattoidea</taxon>
        <taxon>Blattidae</taxon>
        <taxon>Blattinae</taxon>
        <taxon>Periplaneta</taxon>
    </lineage>
</organism>
<evidence type="ECO:0000256" key="2">
    <source>
        <dbReference type="ARBA" id="ARBA00006177"/>
    </source>
</evidence>
<dbReference type="PANTHER" id="PTHR46600">
    <property type="entry name" value="THAP DOMAIN-CONTAINING"/>
    <property type="match status" value="1"/>
</dbReference>
<dbReference type="InterPro" id="IPR038441">
    <property type="entry name" value="THAP_Znf_sf"/>
</dbReference>
<evidence type="ECO:0000256" key="7">
    <source>
        <dbReference type="ARBA" id="ARBA00023054"/>
    </source>
</evidence>
<dbReference type="EMBL" id="JAJSOF020000015">
    <property type="protein sequence ID" value="KAJ4440799.1"/>
    <property type="molecule type" value="Genomic_DNA"/>
</dbReference>
<evidence type="ECO:0000313" key="14">
    <source>
        <dbReference type="EMBL" id="KAJ4440799.1"/>
    </source>
</evidence>
<keyword evidence="6" id="KW-0805">Transcription regulation</keyword>
<proteinExistence type="inferred from homology"/>
<protein>
    <recommendedName>
        <fullName evidence="13">THAP-type domain-containing protein</fullName>
    </recommendedName>
</protein>
<keyword evidence="15" id="KW-1185">Reference proteome</keyword>
<evidence type="ECO:0000256" key="3">
    <source>
        <dbReference type="ARBA" id="ARBA00022723"/>
    </source>
</evidence>
<evidence type="ECO:0000256" key="6">
    <source>
        <dbReference type="ARBA" id="ARBA00023015"/>
    </source>
</evidence>
<gene>
    <name evidence="14" type="ORF">ANN_10645</name>
</gene>
<keyword evidence="9" id="KW-0804">Transcription</keyword>
<evidence type="ECO:0000256" key="5">
    <source>
        <dbReference type="ARBA" id="ARBA00022833"/>
    </source>
</evidence>
<name>A0ABQ8T2U5_PERAM</name>
<evidence type="ECO:0000256" key="10">
    <source>
        <dbReference type="ARBA" id="ARBA00023242"/>
    </source>
</evidence>
<dbReference type="Pfam" id="PF05485">
    <property type="entry name" value="THAP"/>
    <property type="match status" value="1"/>
</dbReference>
<keyword evidence="8 12" id="KW-0238">DNA-binding</keyword>
<dbReference type="SMART" id="SM00692">
    <property type="entry name" value="DM3"/>
    <property type="match status" value="1"/>
</dbReference>